<dbReference type="GeneID" id="64602523"/>
<reference evidence="1" key="1">
    <citation type="journal article" date="2020" name="New Phytol.">
        <title>Comparative genomics reveals dynamic genome evolution in host specialist ectomycorrhizal fungi.</title>
        <authorList>
            <person name="Lofgren L.A."/>
            <person name="Nguyen N.H."/>
            <person name="Vilgalys R."/>
            <person name="Ruytinx J."/>
            <person name="Liao H.L."/>
            <person name="Branco S."/>
            <person name="Kuo A."/>
            <person name="LaButti K."/>
            <person name="Lipzen A."/>
            <person name="Andreopoulos W."/>
            <person name="Pangilinan J."/>
            <person name="Riley R."/>
            <person name="Hundley H."/>
            <person name="Na H."/>
            <person name="Barry K."/>
            <person name="Grigoriev I.V."/>
            <person name="Stajich J.E."/>
            <person name="Kennedy P.G."/>
        </authorList>
    </citation>
    <scope>NUCLEOTIDE SEQUENCE</scope>
    <source>
        <strain evidence="1">S12</strain>
    </source>
</reference>
<evidence type="ECO:0000313" key="1">
    <source>
        <dbReference type="EMBL" id="KAG1790648.1"/>
    </source>
</evidence>
<protein>
    <submittedName>
        <fullName evidence="1">Uncharacterized protein</fullName>
    </submittedName>
</protein>
<comment type="caution">
    <text evidence="1">The sequence shown here is derived from an EMBL/GenBank/DDBJ whole genome shotgun (WGS) entry which is preliminary data.</text>
</comment>
<dbReference type="RefSeq" id="XP_041157602.1">
    <property type="nucleotide sequence ID" value="XM_041308759.1"/>
</dbReference>
<gene>
    <name evidence="1" type="ORF">HD556DRAFT_1488300</name>
</gene>
<dbReference type="Proteomes" id="UP000719766">
    <property type="component" value="Unassembled WGS sequence"/>
</dbReference>
<keyword evidence="2" id="KW-1185">Reference proteome</keyword>
<organism evidence="1 2">
    <name type="scientific">Suillus plorans</name>
    <dbReference type="NCBI Taxonomy" id="116603"/>
    <lineage>
        <taxon>Eukaryota</taxon>
        <taxon>Fungi</taxon>
        <taxon>Dikarya</taxon>
        <taxon>Basidiomycota</taxon>
        <taxon>Agaricomycotina</taxon>
        <taxon>Agaricomycetes</taxon>
        <taxon>Agaricomycetidae</taxon>
        <taxon>Boletales</taxon>
        <taxon>Suillineae</taxon>
        <taxon>Suillaceae</taxon>
        <taxon>Suillus</taxon>
    </lineage>
</organism>
<accession>A0A9P7AJ77</accession>
<name>A0A9P7AJ77_9AGAM</name>
<evidence type="ECO:0000313" key="2">
    <source>
        <dbReference type="Proteomes" id="UP000719766"/>
    </source>
</evidence>
<sequence>MDDPCRTFQRSEEKFFLECDTGRVPVVAIFTKFEALRPFAYGEIKKELKGVSSEERSKRIAERVEELFTKTGVCDRLCNPENRARPKSYVRLQNMNKQNTNCDALLESTTLALDDEELRLCLVSTQQSNMELCMKCAITILVDRAHQLFVPLRFDYGAYQYGIARWFSHLKVRERLIQSDDSLVMMLTDAGKIAVYEARTGWTALIPCCYSPVDSGRQAEVYRDNIISILQPLVGRFSSILILSTVRVQQAPKALMFANQIIQTGIATIIVLEYSAFLPNDLGDLERVKSAVDYYMKSPTAVAVEKGAKEICRQGYDREEMGKKILEFILENRLSKDLTEKK</sequence>
<dbReference type="EMBL" id="JABBWE010000048">
    <property type="protein sequence ID" value="KAG1790648.1"/>
    <property type="molecule type" value="Genomic_DNA"/>
</dbReference>
<dbReference type="AlphaFoldDB" id="A0A9P7AJ77"/>
<dbReference type="OrthoDB" id="59699at2759"/>
<proteinExistence type="predicted"/>